<evidence type="ECO:0000313" key="2">
    <source>
        <dbReference type="EMBL" id="KAK7468409.1"/>
    </source>
</evidence>
<feature type="transmembrane region" description="Helical" evidence="1">
    <location>
        <begin position="210"/>
        <end position="229"/>
    </location>
</feature>
<keyword evidence="1" id="KW-0472">Membrane</keyword>
<feature type="transmembrane region" description="Helical" evidence="1">
    <location>
        <begin position="379"/>
        <end position="403"/>
    </location>
</feature>
<feature type="transmembrane region" description="Helical" evidence="1">
    <location>
        <begin position="350"/>
        <end position="372"/>
    </location>
</feature>
<feature type="transmembrane region" description="Helical" evidence="1">
    <location>
        <begin position="26"/>
        <end position="47"/>
    </location>
</feature>
<dbReference type="PANTHER" id="PTHR34391">
    <property type="entry name" value="UPF0658 GOLGI APPARATUS MEMBRANE PROTEIN C1952.10C-RELATED"/>
    <property type="match status" value="1"/>
</dbReference>
<comment type="caution">
    <text evidence="2">The sequence shown here is derived from an EMBL/GenBank/DDBJ whole genome shotgun (WGS) entry which is preliminary data.</text>
</comment>
<evidence type="ECO:0000256" key="1">
    <source>
        <dbReference type="SAM" id="Phobius"/>
    </source>
</evidence>
<proteinExistence type="predicted"/>
<accession>A0ABR1K1D0</accession>
<sequence length="484" mass="55589">MFKDTIKLKLQSIRARITRNTFTTTFFIVILVHCIAQGIIQSLLLALDSKYNVLTNTIINAAQVPKANHTDLLVNSDYYRLQVCNFIPHNDQDCSIAFDTRDFDNGTIGNGVDTNPEHDSFLRGENIAHLIASGARFVANTSDPVKYLQVENPLQPTDSVTLSQQCIETLLYPSQHFHNARREDIALLVLQLWLLGISVLAVYYDSVPHILAGLIAHILFTTWSIYSLWRTFYQQTIFDQMIETPGTYCSISMFSAYFRTRIAYEICDLVLNITAFAFATYSTWYLVRVFNTKSVQRLAAPKRVKAIYGYFLAVQVCLQLEAFIMMTWMGLWLDQLENSYVSQISNHLSIFRGIFVWYTVLLGPWMLLGWWGIRLEKRILTAVFILMSFVFTAVAGIMLYSQVYRWTFYAWPFFGCMVVFSLVLLVFTFPLSILCWMNFGKGLAQYLHADSVLASSNFTIEVFEHDVEKDVKPDRKTSLHELGL</sequence>
<name>A0ABR1K1D0_9AGAR</name>
<dbReference type="PANTHER" id="PTHR34391:SF2">
    <property type="entry name" value="TRP C-TERMINAL DOMAIN-CONTAINING PROTEIN"/>
    <property type="match status" value="1"/>
</dbReference>
<organism evidence="2 3">
    <name type="scientific">Marasmiellus scandens</name>
    <dbReference type="NCBI Taxonomy" id="2682957"/>
    <lineage>
        <taxon>Eukaryota</taxon>
        <taxon>Fungi</taxon>
        <taxon>Dikarya</taxon>
        <taxon>Basidiomycota</taxon>
        <taxon>Agaricomycotina</taxon>
        <taxon>Agaricomycetes</taxon>
        <taxon>Agaricomycetidae</taxon>
        <taxon>Agaricales</taxon>
        <taxon>Marasmiineae</taxon>
        <taxon>Omphalotaceae</taxon>
        <taxon>Marasmiellus</taxon>
    </lineage>
</organism>
<evidence type="ECO:0000313" key="3">
    <source>
        <dbReference type="Proteomes" id="UP001498398"/>
    </source>
</evidence>
<gene>
    <name evidence="2" type="ORF">VKT23_002924</name>
</gene>
<feature type="transmembrane region" description="Helical" evidence="1">
    <location>
        <begin position="409"/>
        <end position="436"/>
    </location>
</feature>
<keyword evidence="3" id="KW-1185">Reference proteome</keyword>
<reference evidence="2 3" key="1">
    <citation type="submission" date="2024-01" db="EMBL/GenBank/DDBJ databases">
        <title>A draft genome for the cacao thread blight pathogen Marasmiellus scandens.</title>
        <authorList>
            <person name="Baruah I.K."/>
            <person name="Leung J."/>
            <person name="Bukari Y."/>
            <person name="Amoako-Attah I."/>
            <person name="Meinhardt L.W."/>
            <person name="Bailey B.A."/>
            <person name="Cohen S.P."/>
        </authorList>
    </citation>
    <scope>NUCLEOTIDE SEQUENCE [LARGE SCALE GENOMIC DNA]</scope>
    <source>
        <strain evidence="2 3">GH-19</strain>
    </source>
</reference>
<keyword evidence="1" id="KW-1133">Transmembrane helix</keyword>
<keyword evidence="1" id="KW-0812">Transmembrane</keyword>
<dbReference type="InterPro" id="IPR040410">
    <property type="entry name" value="UPF0658_Golgi"/>
</dbReference>
<dbReference type="Proteomes" id="UP001498398">
    <property type="component" value="Unassembled WGS sequence"/>
</dbReference>
<dbReference type="EMBL" id="JBANRG010000003">
    <property type="protein sequence ID" value="KAK7468409.1"/>
    <property type="molecule type" value="Genomic_DNA"/>
</dbReference>
<feature type="transmembrane region" description="Helical" evidence="1">
    <location>
        <begin position="307"/>
        <end position="330"/>
    </location>
</feature>
<feature type="transmembrane region" description="Helical" evidence="1">
    <location>
        <begin position="270"/>
        <end position="287"/>
    </location>
</feature>
<feature type="transmembrane region" description="Helical" evidence="1">
    <location>
        <begin position="185"/>
        <end position="204"/>
    </location>
</feature>
<protein>
    <submittedName>
        <fullName evidence="2">Uncharacterized protein</fullName>
    </submittedName>
</protein>